<reference evidence="2 3" key="1">
    <citation type="journal article" date="2020" name="Genome Biol. Evol.">
        <title>Comparative genomics of Sclerotiniaceae.</title>
        <authorList>
            <person name="Valero Jimenez C.A."/>
            <person name="Steentjes M."/>
            <person name="Scholten O.E."/>
            <person name="Van Kan J.A.L."/>
        </authorList>
    </citation>
    <scope>NUCLEOTIDE SEQUENCE [LARGE SCALE GENOMIC DNA]</scope>
    <source>
        <strain evidence="2 3">MUCL 94</strain>
    </source>
</reference>
<gene>
    <name evidence="2" type="ORF">EAE97_009010</name>
</gene>
<evidence type="ECO:0000256" key="1">
    <source>
        <dbReference type="SAM" id="MobiDB-lite"/>
    </source>
</evidence>
<feature type="compositionally biased region" description="Polar residues" evidence="1">
    <location>
        <begin position="151"/>
        <end position="163"/>
    </location>
</feature>
<feature type="region of interest" description="Disordered" evidence="1">
    <location>
        <begin position="32"/>
        <end position="54"/>
    </location>
</feature>
<evidence type="ECO:0000313" key="3">
    <source>
        <dbReference type="Proteomes" id="UP000710849"/>
    </source>
</evidence>
<sequence>MACPGNSEGEALAELLKETLKELRNISSELAFAAEQPAETDTSKNGEPISASTLVGQPARLDYSHRLEELGFWGDTDERFFSDDIPSDYLEFAKKEPQDTSACRARPLIIPPSLSSDERRITASSAINSAPDNSVASSFKGPSDSSEMKNAPQTASAQSFERQNTLSTMIDTPSLSDIKSLRGPAAFSAGNSAPPASATQLERESRVSASTQSWRTRLECRLEMQTWDWFKQFHYDHRLALGFDTFQRFLSTKSRFKNSRSSIRVRDWIHQQCCFDYEFLTNVVSSQGNNTSTPHTLGSHIADIYAQRKEAQLQIQRNGRASRQWRRMILVTDMSYMYKSIEDLALAIRNQDLPGFQFIDTETIRISWDLRMRRWQFQEETAQLRYSDSILKSAWSSHGLCKRSHKADYKRWGAIFQITFYEMISADEDSRSIWKTGAFRNDHIRNWEQVLDDVENNRLVLRRSCVTAVDRELIVAFSGIIDSSTRAVVCHWDILANYFEKLLSESDNLLEPQLHDLLLVDDSKYSKSKKYFWALNILKEIESDIAAVISQLEGFMDFTEHSPLKKQFPLPEGRISTERETIVKKKLGVLKEDLTSIKRRFRNQRELTKDLRDGLFNASAVMESRASTRLGENVRLLTFAYNPANVYPGSRFTPSSKPTPEEVREKARLSSQKILSNWNILRTIVQLHADTLEKRWIKKSRKKQREMLLEAWPNMSTTHRPDYEAFRQECTGRVLMGLSKFQEAYKWPYINLQDLSSKSLVIFITSRGYNPPSAFARADLNATHLGTVAHFIPEPAFLPFHTLFLDGDKVEIYGRLVAWEEDDAAADLMSTERQFSPGDGLKAFKLQERIYPFLIRCYELILYDFTKSVALLDPSIPTGIASDPIVTPEPPTAAVTKILPSLTIISAEAPYRLPANIDFERLREIFAARLSAAEDYLFDLREDPRFFADTINDWSEHRNDALLDTNGNPHPTGPHTQEFWGRVVRNIIGDGYSSYETWFLLHQQAALLCTLMEKYKDEFSYNKQLPKEYLIAILKLRELLKISAEAPINYLQNIQSSPPLRHHFTRAPQAPGTINMHIMPKDERSPFFHKPWGLSLILWDCENEIYLD</sequence>
<keyword evidence="3" id="KW-1185">Reference proteome</keyword>
<evidence type="ECO:0000313" key="2">
    <source>
        <dbReference type="EMBL" id="KAF7931989.1"/>
    </source>
</evidence>
<name>A0A9P5I509_9HELO</name>
<organism evidence="2 3">
    <name type="scientific">Botrytis byssoidea</name>
    <dbReference type="NCBI Taxonomy" id="139641"/>
    <lineage>
        <taxon>Eukaryota</taxon>
        <taxon>Fungi</taxon>
        <taxon>Dikarya</taxon>
        <taxon>Ascomycota</taxon>
        <taxon>Pezizomycotina</taxon>
        <taxon>Leotiomycetes</taxon>
        <taxon>Helotiales</taxon>
        <taxon>Sclerotiniaceae</taxon>
        <taxon>Botrytis</taxon>
    </lineage>
</organism>
<feature type="region of interest" description="Disordered" evidence="1">
    <location>
        <begin position="186"/>
        <end position="208"/>
    </location>
</feature>
<feature type="compositionally biased region" description="Polar residues" evidence="1">
    <location>
        <begin position="125"/>
        <end position="137"/>
    </location>
</feature>
<dbReference type="PANTHER" id="PTHR40788">
    <property type="entry name" value="CLR5 DOMAIN-CONTAINING PROTEIN-RELATED"/>
    <property type="match status" value="1"/>
</dbReference>
<accession>A0A9P5I509</accession>
<dbReference type="RefSeq" id="XP_038729538.1">
    <property type="nucleotide sequence ID" value="XM_038879525.1"/>
</dbReference>
<proteinExistence type="predicted"/>
<dbReference type="GeneID" id="62152598"/>
<feature type="compositionally biased region" description="Polar residues" evidence="1">
    <location>
        <begin position="39"/>
        <end position="54"/>
    </location>
</feature>
<dbReference type="AlphaFoldDB" id="A0A9P5I509"/>
<comment type="caution">
    <text evidence="2">The sequence shown here is derived from an EMBL/GenBank/DDBJ whole genome shotgun (WGS) entry which is preliminary data.</text>
</comment>
<dbReference type="PANTHER" id="PTHR40788:SF2">
    <property type="entry name" value="CLR5 DOMAIN-CONTAINING PROTEIN"/>
    <property type="match status" value="1"/>
</dbReference>
<feature type="region of interest" description="Disordered" evidence="1">
    <location>
        <begin position="125"/>
        <end position="163"/>
    </location>
</feature>
<dbReference type="EMBL" id="RCSW01000020">
    <property type="protein sequence ID" value="KAF7931989.1"/>
    <property type="molecule type" value="Genomic_DNA"/>
</dbReference>
<dbReference type="Proteomes" id="UP000710849">
    <property type="component" value="Unassembled WGS sequence"/>
</dbReference>
<protein>
    <submittedName>
        <fullName evidence="2">Uncharacterized protein</fullName>
    </submittedName>
</protein>